<dbReference type="InterPro" id="IPR016024">
    <property type="entry name" value="ARM-type_fold"/>
</dbReference>
<dbReference type="PANTHER" id="PTHR10698">
    <property type="entry name" value="V-TYPE PROTON ATPASE SUBUNIT H"/>
    <property type="match status" value="1"/>
</dbReference>
<sequence>MSASTAKQDGEAARKAGQQDIVETPPLVFLTNKWIQELTQRIRSRPIPWEGYHRADLLSAEELKMIKSVDAILVGQNRAKLDPLFEQQGQEYVSLYLRLLSKLSRTDTLQQILVLIDDMLTDHDDRLALFLALDGQEQQDGIGFPWKPFVKLLDVPDDFVQTKSAHFLTLMLVYSASSSSKRPGPPPVVLPRLLSFLSSLLRGATSTAKGSTSAAASQQQSQQTQSSSSSSSSAAVAAAANRAPSTAGSSASSRRASPDYAEGNGPEIALVLLESLLRTQSYRELVWDAEVAKMGTAARGDTEGGSDNDKEDDALQQADVDRGLFSELAHILRLSTLPSSASSNFTSSLNSPAGSGSATPSRQTASSGASTLVAGILGNGNGNGNGSAARAGTQLVYQAVLCFWLLSFNRDIAADVNVKLGLVPLLADVARNAVKEKVTRVTVATLRNLLAKAPDANASAMLGSKCLPLAENLLTRKWSDEEIEDDLAFIKDDLAHRLQGMTTYDEYLSELTSGQLTFESPVHELDDFWKANAPKLVDDDARVLKQLVAILSDSDDPTTLAVACSDLGKFVHFFEQGKKRVGDLGAKNRCMQLMSHPDPNVKFYALHTVGKLVSASWR</sequence>
<feature type="domain" description="ATPase V1 complex subunit H C-terminal" evidence="6">
    <location>
        <begin position="501"/>
        <end position="617"/>
    </location>
</feature>
<dbReference type="OrthoDB" id="10263554at2759"/>
<reference evidence="7 8" key="1">
    <citation type="journal article" date="2018" name="Mol. Biol. Evol.">
        <title>Broad Genomic Sampling Reveals a Smut Pathogenic Ancestry of the Fungal Clade Ustilaginomycotina.</title>
        <authorList>
            <person name="Kijpornyongpan T."/>
            <person name="Mondo S.J."/>
            <person name="Barry K."/>
            <person name="Sandor L."/>
            <person name="Lee J."/>
            <person name="Lipzen A."/>
            <person name="Pangilinan J."/>
            <person name="LaButti K."/>
            <person name="Hainaut M."/>
            <person name="Henrissat B."/>
            <person name="Grigoriev I.V."/>
            <person name="Spatafora J.W."/>
            <person name="Aime M.C."/>
        </authorList>
    </citation>
    <scope>NUCLEOTIDE SEQUENCE [LARGE SCALE GENOMIC DNA]</scope>
    <source>
        <strain evidence="7 8">MCA 3645</strain>
    </source>
</reference>
<gene>
    <name evidence="7" type="ORF">BCV70DRAFT_200883</name>
</gene>
<evidence type="ECO:0000256" key="1">
    <source>
        <dbReference type="ARBA" id="ARBA00008613"/>
    </source>
</evidence>
<dbReference type="GO" id="GO:0000329">
    <property type="term" value="C:fungal-type vacuole membrane"/>
    <property type="evidence" value="ECO:0007669"/>
    <property type="project" value="TreeGrafter"/>
</dbReference>
<evidence type="ECO:0000313" key="8">
    <source>
        <dbReference type="Proteomes" id="UP000246740"/>
    </source>
</evidence>
<name>A0A317XPL3_9BASI</name>
<evidence type="ECO:0000259" key="6">
    <source>
        <dbReference type="Pfam" id="PF11698"/>
    </source>
</evidence>
<dbReference type="InterPro" id="IPR004908">
    <property type="entry name" value="ATPase_V1-cplx_hsu"/>
</dbReference>
<dbReference type="Pfam" id="PF03224">
    <property type="entry name" value="V-ATPase_H_N"/>
    <property type="match status" value="1"/>
</dbReference>
<feature type="region of interest" description="Disordered" evidence="5">
    <location>
        <begin position="339"/>
        <end position="365"/>
    </location>
</feature>
<dbReference type="SUPFAM" id="SSF48371">
    <property type="entry name" value="ARM repeat"/>
    <property type="match status" value="2"/>
</dbReference>
<dbReference type="InParanoid" id="A0A317XPL3"/>
<dbReference type="Gene3D" id="1.25.40.150">
    <property type="entry name" value="V-type ATPase, subunit H, C-terminal domain"/>
    <property type="match status" value="1"/>
</dbReference>
<dbReference type="Proteomes" id="UP000246740">
    <property type="component" value="Unassembled WGS sequence"/>
</dbReference>
<feature type="region of interest" description="Disordered" evidence="5">
    <location>
        <begin position="210"/>
        <end position="261"/>
    </location>
</feature>
<feature type="compositionally biased region" description="Polar residues" evidence="5">
    <location>
        <begin position="354"/>
        <end position="365"/>
    </location>
</feature>
<dbReference type="AlphaFoldDB" id="A0A317XPL3"/>
<evidence type="ECO:0000256" key="3">
    <source>
        <dbReference type="ARBA" id="ARBA00022781"/>
    </source>
</evidence>
<evidence type="ECO:0000313" key="7">
    <source>
        <dbReference type="EMBL" id="PWY99308.1"/>
    </source>
</evidence>
<dbReference type="PANTHER" id="PTHR10698:SF0">
    <property type="entry name" value="V-TYPE PROTON ATPASE SUBUNIT H"/>
    <property type="match status" value="1"/>
</dbReference>
<dbReference type="InterPro" id="IPR011987">
    <property type="entry name" value="ATPase_V1-cplx_hsu_C"/>
</dbReference>
<dbReference type="Gene3D" id="1.25.10.10">
    <property type="entry name" value="Leucine-rich Repeat Variant"/>
    <property type="match status" value="1"/>
</dbReference>
<keyword evidence="2" id="KW-0813">Transport</keyword>
<organism evidence="7 8">
    <name type="scientific">Testicularia cyperi</name>
    <dbReference type="NCBI Taxonomy" id="1882483"/>
    <lineage>
        <taxon>Eukaryota</taxon>
        <taxon>Fungi</taxon>
        <taxon>Dikarya</taxon>
        <taxon>Basidiomycota</taxon>
        <taxon>Ustilaginomycotina</taxon>
        <taxon>Ustilaginomycetes</taxon>
        <taxon>Ustilaginales</taxon>
        <taxon>Anthracoideaceae</taxon>
        <taxon>Testicularia</taxon>
    </lineage>
</organism>
<dbReference type="STRING" id="1882483.A0A317XPL3"/>
<keyword evidence="4" id="KW-0406">Ion transport</keyword>
<dbReference type="FunCoup" id="A0A317XPL3">
    <property type="interactions" value="418"/>
</dbReference>
<evidence type="ECO:0000256" key="4">
    <source>
        <dbReference type="ARBA" id="ARBA00023065"/>
    </source>
</evidence>
<evidence type="ECO:0000256" key="2">
    <source>
        <dbReference type="ARBA" id="ARBA00022448"/>
    </source>
</evidence>
<dbReference type="InterPro" id="IPR038497">
    <property type="entry name" value="ATPase_V1-cplx_hsu_C_sf"/>
</dbReference>
<dbReference type="EMBL" id="KZ819195">
    <property type="protein sequence ID" value="PWY99308.1"/>
    <property type="molecule type" value="Genomic_DNA"/>
</dbReference>
<dbReference type="GO" id="GO:0000221">
    <property type="term" value="C:vacuolar proton-transporting V-type ATPase, V1 domain"/>
    <property type="evidence" value="ECO:0007669"/>
    <property type="project" value="InterPro"/>
</dbReference>
<evidence type="ECO:0000256" key="5">
    <source>
        <dbReference type="SAM" id="MobiDB-lite"/>
    </source>
</evidence>
<comment type="similarity">
    <text evidence="1">Belongs to the V-ATPase H subunit family.</text>
</comment>
<feature type="compositionally biased region" description="Low complexity" evidence="5">
    <location>
        <begin position="339"/>
        <end position="353"/>
    </location>
</feature>
<dbReference type="GO" id="GO:0046961">
    <property type="term" value="F:proton-transporting ATPase activity, rotational mechanism"/>
    <property type="evidence" value="ECO:0007669"/>
    <property type="project" value="InterPro"/>
</dbReference>
<dbReference type="InterPro" id="IPR011989">
    <property type="entry name" value="ARM-like"/>
</dbReference>
<accession>A0A317XPL3</accession>
<keyword evidence="3" id="KW-0375">Hydrogen ion transport</keyword>
<feature type="compositionally biased region" description="Low complexity" evidence="5">
    <location>
        <begin position="210"/>
        <end position="255"/>
    </location>
</feature>
<dbReference type="Pfam" id="PF11698">
    <property type="entry name" value="V-ATPase_H_C"/>
    <property type="match status" value="1"/>
</dbReference>
<proteinExistence type="inferred from homology"/>
<keyword evidence="8" id="KW-1185">Reference proteome</keyword>
<protein>
    <submittedName>
        <fullName evidence="7">ARM repeat-containing protein</fullName>
    </submittedName>
</protein>